<dbReference type="Proteomes" id="UP000295793">
    <property type="component" value="Unassembled WGS sequence"/>
</dbReference>
<comment type="caution">
    <text evidence="2">The sequence shown here is derived from an EMBL/GenBank/DDBJ whole genome shotgun (WGS) entry which is preliminary data.</text>
</comment>
<dbReference type="EMBL" id="SLZR01000005">
    <property type="protein sequence ID" value="TCS41674.1"/>
    <property type="molecule type" value="Genomic_DNA"/>
</dbReference>
<dbReference type="PANTHER" id="PTHR38036:SF1">
    <property type="entry name" value="UPF0250 PROTEIN YBED"/>
    <property type="match status" value="1"/>
</dbReference>
<proteinExistence type="inferred from homology"/>
<gene>
    <name evidence="2" type="ORF">BCF53_105101</name>
</gene>
<organism evidence="2 3">
    <name type="scientific">Reinekea marinisedimentorum</name>
    <dbReference type="NCBI Taxonomy" id="230495"/>
    <lineage>
        <taxon>Bacteria</taxon>
        <taxon>Pseudomonadati</taxon>
        <taxon>Pseudomonadota</taxon>
        <taxon>Gammaproteobacteria</taxon>
        <taxon>Oceanospirillales</taxon>
        <taxon>Saccharospirillaceae</taxon>
        <taxon>Reinekea</taxon>
    </lineage>
</organism>
<dbReference type="SUPFAM" id="SSF117991">
    <property type="entry name" value="YbeD/HP0495-like"/>
    <property type="match status" value="1"/>
</dbReference>
<evidence type="ECO:0000313" key="2">
    <source>
        <dbReference type="EMBL" id="TCS41674.1"/>
    </source>
</evidence>
<dbReference type="AlphaFoldDB" id="A0A4R3I6F5"/>
<evidence type="ECO:0000313" key="3">
    <source>
        <dbReference type="Proteomes" id="UP000295793"/>
    </source>
</evidence>
<protein>
    <submittedName>
        <fullName evidence="2">Uncharacterized protein</fullName>
    </submittedName>
</protein>
<keyword evidence="3" id="KW-1185">Reference proteome</keyword>
<dbReference type="Gene3D" id="3.30.70.260">
    <property type="match status" value="1"/>
</dbReference>
<accession>A0A4R3I6F5</accession>
<dbReference type="PANTHER" id="PTHR38036">
    <property type="entry name" value="UPF0250 PROTEIN YBED"/>
    <property type="match status" value="1"/>
</dbReference>
<dbReference type="OrthoDB" id="9793424at2"/>
<name>A0A4R3I6F5_9GAMM</name>
<dbReference type="RefSeq" id="WP_132701094.1">
    <property type="nucleotide sequence ID" value="NZ_SLZR01000005.1"/>
</dbReference>
<dbReference type="Pfam" id="PF04359">
    <property type="entry name" value="DUF493"/>
    <property type="match status" value="1"/>
</dbReference>
<dbReference type="InterPro" id="IPR027471">
    <property type="entry name" value="YbeD-like_sf"/>
</dbReference>
<dbReference type="GO" id="GO:0005829">
    <property type="term" value="C:cytosol"/>
    <property type="evidence" value="ECO:0007669"/>
    <property type="project" value="TreeGrafter"/>
</dbReference>
<evidence type="ECO:0000256" key="1">
    <source>
        <dbReference type="ARBA" id="ARBA00008460"/>
    </source>
</evidence>
<dbReference type="InterPro" id="IPR007454">
    <property type="entry name" value="UPF0250_YbeD-like"/>
</dbReference>
<sequence>MNKTPEAPKIEFPCESYVIKVVGDNHPELKPFVTDVLSQYDERVHIDCYKENPSKNGRFVSLTVRMRIEKLDDLRQLHEELKVSASVKMVL</sequence>
<reference evidence="2 3" key="1">
    <citation type="submission" date="2019-03" db="EMBL/GenBank/DDBJ databases">
        <title>Genomic Encyclopedia of Archaeal and Bacterial Type Strains, Phase II (KMG-II): from individual species to whole genera.</title>
        <authorList>
            <person name="Goeker M."/>
        </authorList>
    </citation>
    <scope>NUCLEOTIDE SEQUENCE [LARGE SCALE GENOMIC DNA]</scope>
    <source>
        <strain evidence="2 3">DSM 15388</strain>
    </source>
</reference>
<comment type="similarity">
    <text evidence="1">Belongs to the UPF0250 family.</text>
</comment>